<evidence type="ECO:0000256" key="3">
    <source>
        <dbReference type="ARBA" id="ARBA00022827"/>
    </source>
</evidence>
<dbReference type="PANTHER" id="PTHR19384:SF10">
    <property type="entry name" value="NADPH-DEPENDENT DIFLAVIN OXIDOREDUCTASE 1"/>
    <property type="match status" value="1"/>
</dbReference>
<evidence type="ECO:0000259" key="6">
    <source>
        <dbReference type="Pfam" id="PF00667"/>
    </source>
</evidence>
<keyword evidence="3" id="KW-0274">FAD</keyword>
<keyword evidence="4" id="KW-0560">Oxidoreductase</keyword>
<dbReference type="GO" id="GO:0010181">
    <property type="term" value="F:FMN binding"/>
    <property type="evidence" value="ECO:0007669"/>
    <property type="project" value="TreeGrafter"/>
</dbReference>
<dbReference type="AlphaFoldDB" id="A0A914QBD5"/>
<evidence type="ECO:0000313" key="7">
    <source>
        <dbReference type="Proteomes" id="UP000887578"/>
    </source>
</evidence>
<dbReference type="InterPro" id="IPR017938">
    <property type="entry name" value="Riboflavin_synthase-like_b-brl"/>
</dbReference>
<evidence type="ECO:0000256" key="4">
    <source>
        <dbReference type="ARBA" id="ARBA00023002"/>
    </source>
</evidence>
<sequence>MEKERLKELGDYNSFDDFIDYVRFPRRSIAEVLRDFPSTSKEIPLERLFDIFPCIRPRSFSIASSRAMHPQSLRILVARVEYNRKNMRTKIIGLCSNFTAKLSEGDEVIIRIQEGTMDFERPGLTKVCICTGTGIAPFRSLIAESHSKQDSDPIVLFFGCRGKTKDFYFNEEWPNFANCIVQTAFSRDQDKKVYVHHVMQDNIHLLGRLIKQNRDAEAYKGSKTISPFEFKSYNLDRIYVSVNNKIMPTYPYDLGRKDFSRAFKDLADTTENNGLSYQKYLTHSCIFAFDFQHYHSEKSIDPLDMGILRSYLNRGVRFFDPRPGPPRHAWRILRARLWYM</sequence>
<dbReference type="Gene3D" id="3.40.50.80">
    <property type="entry name" value="Nucleotide-binding domain of ferredoxin-NADP reductase (FNR) module"/>
    <property type="match status" value="1"/>
</dbReference>
<evidence type="ECO:0000256" key="2">
    <source>
        <dbReference type="ARBA" id="ARBA00022630"/>
    </source>
</evidence>
<name>A0A914QBD5_9BILA</name>
<dbReference type="WBParaSite" id="PDA_v2.g24482.t1">
    <property type="protein sequence ID" value="PDA_v2.g24482.t1"/>
    <property type="gene ID" value="PDA_v2.g24482"/>
</dbReference>
<keyword evidence="7" id="KW-1185">Reference proteome</keyword>
<dbReference type="SUPFAM" id="SSF63380">
    <property type="entry name" value="Riboflavin synthase domain-like"/>
    <property type="match status" value="1"/>
</dbReference>
<feature type="domain" description="Sulfite reductase [NADPH] flavoprotein alpha-component-like FAD-binding" evidence="6">
    <location>
        <begin position="2"/>
        <end position="98"/>
    </location>
</feature>
<dbReference type="InterPro" id="IPR003097">
    <property type="entry name" value="CysJ-like_FAD-binding"/>
</dbReference>
<dbReference type="Pfam" id="PF00667">
    <property type="entry name" value="FAD_binding_1"/>
    <property type="match status" value="1"/>
</dbReference>
<feature type="domain" description="Oxidoreductase FAD/NAD(P)-binding" evidence="5">
    <location>
        <begin position="129"/>
        <end position="202"/>
    </location>
</feature>
<accession>A0A914QBD5</accession>
<dbReference type="InterPro" id="IPR001709">
    <property type="entry name" value="Flavoprot_Pyr_Nucl_cyt_Rdtase"/>
</dbReference>
<protein>
    <submittedName>
        <fullName evidence="8">FAD-binding FR-type domain-containing protein</fullName>
    </submittedName>
</protein>
<organism evidence="7 8">
    <name type="scientific">Panagrolaimus davidi</name>
    <dbReference type="NCBI Taxonomy" id="227884"/>
    <lineage>
        <taxon>Eukaryota</taxon>
        <taxon>Metazoa</taxon>
        <taxon>Ecdysozoa</taxon>
        <taxon>Nematoda</taxon>
        <taxon>Chromadorea</taxon>
        <taxon>Rhabditida</taxon>
        <taxon>Tylenchina</taxon>
        <taxon>Panagrolaimomorpha</taxon>
        <taxon>Panagrolaimoidea</taxon>
        <taxon>Panagrolaimidae</taxon>
        <taxon>Panagrolaimus</taxon>
    </lineage>
</organism>
<dbReference type="InterPro" id="IPR023173">
    <property type="entry name" value="NADPH_Cyt_P450_Rdtase_alpha"/>
</dbReference>
<reference evidence="8" key="1">
    <citation type="submission" date="2022-11" db="UniProtKB">
        <authorList>
            <consortium name="WormBaseParasite"/>
        </authorList>
    </citation>
    <scope>IDENTIFICATION</scope>
</reference>
<dbReference type="GO" id="GO:0050660">
    <property type="term" value="F:flavin adenine dinucleotide binding"/>
    <property type="evidence" value="ECO:0007669"/>
    <property type="project" value="TreeGrafter"/>
</dbReference>
<evidence type="ECO:0000256" key="1">
    <source>
        <dbReference type="ARBA" id="ARBA00001974"/>
    </source>
</evidence>
<dbReference type="GO" id="GO:0005829">
    <property type="term" value="C:cytosol"/>
    <property type="evidence" value="ECO:0007669"/>
    <property type="project" value="TreeGrafter"/>
</dbReference>
<dbReference type="SUPFAM" id="SSF52343">
    <property type="entry name" value="Ferredoxin reductase-like, C-terminal NADP-linked domain"/>
    <property type="match status" value="1"/>
</dbReference>
<dbReference type="Gene3D" id="2.40.30.10">
    <property type="entry name" value="Translation factors"/>
    <property type="match status" value="1"/>
</dbReference>
<dbReference type="Proteomes" id="UP000887578">
    <property type="component" value="Unplaced"/>
</dbReference>
<proteinExistence type="predicted"/>
<keyword evidence="2" id="KW-0285">Flavoprotein</keyword>
<dbReference type="Pfam" id="PF00175">
    <property type="entry name" value="NAD_binding_1"/>
    <property type="match status" value="1"/>
</dbReference>
<evidence type="ECO:0000313" key="8">
    <source>
        <dbReference type="WBParaSite" id="PDA_v2.g24482.t1"/>
    </source>
</evidence>
<evidence type="ECO:0000259" key="5">
    <source>
        <dbReference type="Pfam" id="PF00175"/>
    </source>
</evidence>
<dbReference type="InterPro" id="IPR039261">
    <property type="entry name" value="FNR_nucleotide-bd"/>
</dbReference>
<dbReference type="PRINTS" id="PR00371">
    <property type="entry name" value="FPNCR"/>
</dbReference>
<dbReference type="InterPro" id="IPR001433">
    <property type="entry name" value="OxRdtase_FAD/NAD-bd"/>
</dbReference>
<dbReference type="GO" id="GO:0016491">
    <property type="term" value="F:oxidoreductase activity"/>
    <property type="evidence" value="ECO:0007669"/>
    <property type="project" value="UniProtKB-KW"/>
</dbReference>
<dbReference type="Gene3D" id="1.20.990.10">
    <property type="entry name" value="NADPH-cytochrome p450 Reductase, Chain A, domain 3"/>
    <property type="match status" value="1"/>
</dbReference>
<comment type="cofactor">
    <cofactor evidence="1">
        <name>FAD</name>
        <dbReference type="ChEBI" id="CHEBI:57692"/>
    </cofactor>
</comment>
<dbReference type="PANTHER" id="PTHR19384">
    <property type="entry name" value="NITRIC OXIDE SYNTHASE-RELATED"/>
    <property type="match status" value="1"/>
</dbReference>